<organism evidence="1 2">
    <name type="scientific">Clostridium carboxidivorans P7</name>
    <dbReference type="NCBI Taxonomy" id="536227"/>
    <lineage>
        <taxon>Bacteria</taxon>
        <taxon>Bacillati</taxon>
        <taxon>Bacillota</taxon>
        <taxon>Clostridia</taxon>
        <taxon>Eubacteriales</taxon>
        <taxon>Clostridiaceae</taxon>
        <taxon>Clostridium</taxon>
    </lineage>
</organism>
<evidence type="ECO:0000313" key="2">
    <source>
        <dbReference type="Proteomes" id="UP000004198"/>
    </source>
</evidence>
<evidence type="ECO:0000313" key="1">
    <source>
        <dbReference type="EMBL" id="EET88440.1"/>
    </source>
</evidence>
<dbReference type="AlphaFoldDB" id="C6PQR8"/>
<dbReference type="Pfam" id="PF12685">
    <property type="entry name" value="SpoIIIAH"/>
    <property type="match status" value="1"/>
</dbReference>
<sequence>MNTNYESKIETTLKSKGYEDVLCSIEGNKARLVVKAKDKLTDKDTRDMKNVVMGIAKIQEVEIETK</sequence>
<reference evidence="1 2" key="1">
    <citation type="submission" date="2009-06" db="EMBL/GenBank/DDBJ databases">
        <title>The draft genome of Clostridium carboxidivorans P7.</title>
        <authorList>
            <consortium name="US DOE Joint Genome Institute (JGI-PGF)"/>
            <person name="Lucas S."/>
            <person name="Copeland A."/>
            <person name="Lapidus A."/>
            <person name="Glavina del Rio T."/>
            <person name="Tice H."/>
            <person name="Bruce D."/>
            <person name="Goodwin L."/>
            <person name="Pitluck S."/>
            <person name="Larimer F."/>
            <person name="Land M.L."/>
            <person name="Hauser L."/>
            <person name="Hemme C.L."/>
        </authorList>
    </citation>
    <scope>NUCLEOTIDE SEQUENCE [LARGE SCALE GENOMIC DNA]</scope>
    <source>
        <strain evidence="1 2">P7</strain>
    </source>
</reference>
<proteinExistence type="predicted"/>
<dbReference type="InterPro" id="IPR024232">
    <property type="entry name" value="SpoIIIAH"/>
</dbReference>
<accession>C6PQR8</accession>
<gene>
    <name evidence="1" type="ORF">CcarbDRAFT_1135</name>
</gene>
<dbReference type="Gene3D" id="1.10.287.4300">
    <property type="entry name" value="Stage III sporulation protein AH-like"/>
    <property type="match status" value="1"/>
</dbReference>
<dbReference type="InterPro" id="IPR038503">
    <property type="entry name" value="SpoIIIAH_sf"/>
</dbReference>
<comment type="caution">
    <text evidence="1">The sequence shown here is derived from an EMBL/GenBank/DDBJ whole genome shotgun (WGS) entry which is preliminary data.</text>
</comment>
<keyword evidence="2" id="KW-1185">Reference proteome</keyword>
<dbReference type="EMBL" id="ACVI01000013">
    <property type="protein sequence ID" value="EET88440.1"/>
    <property type="molecule type" value="Genomic_DNA"/>
</dbReference>
<dbReference type="Proteomes" id="UP000004198">
    <property type="component" value="Unassembled WGS sequence"/>
</dbReference>
<name>C6PQR8_9CLOT</name>
<protein>
    <submittedName>
        <fullName evidence="1">Stage III sporulation protein AH</fullName>
    </submittedName>
</protein>